<dbReference type="EMBL" id="MG011691">
    <property type="protein sequence ID" value="AVK76850.1"/>
    <property type="molecule type" value="Genomic_DNA"/>
</dbReference>
<dbReference type="RefSeq" id="YP_009480846.1">
    <property type="nucleotide sequence ID" value="NC_037665.1"/>
</dbReference>
<sequence length="88" mass="10130">MDIFSNYVPRWIYQDRNTWVARRRVAIKHEAARQTAMEESGHVVPQDQKYKLDAAHEELALIVGALGKSKADERDHEWKSKPEADVAA</sequence>
<protein>
    <submittedName>
        <fullName evidence="2">Uncharacterized protein</fullName>
    </submittedName>
</protein>
<accession>A0A2U7UEU8</accession>
<organism evidence="2">
    <name type="scientific">Pandoravirus macleodensis</name>
    <dbReference type="NCBI Taxonomy" id="2107707"/>
    <lineage>
        <taxon>Viruses</taxon>
        <taxon>Pandoravirus</taxon>
    </lineage>
</organism>
<evidence type="ECO:0000313" key="2">
    <source>
        <dbReference type="EMBL" id="AVK76850.1"/>
    </source>
</evidence>
<name>A0A2U7UEU8_9VIRU</name>
<dbReference type="KEGG" id="vg:36841305"/>
<evidence type="ECO:0000256" key="1">
    <source>
        <dbReference type="SAM" id="MobiDB-lite"/>
    </source>
</evidence>
<reference evidence="2" key="1">
    <citation type="journal article" date="2018" name="Nat. Commun.">
        <title>Diversity and evolution of the emerging Pandoraviridae family.</title>
        <authorList>
            <person name="Legendre M."/>
            <person name="Fabre E."/>
            <person name="Poirot O."/>
            <person name="Jeudy S."/>
            <person name="Lartigue A."/>
            <person name="Alempic J.M."/>
            <person name="Beucher L."/>
            <person name="Philippe N."/>
            <person name="Bertaux L."/>
            <person name="Christo-Foroux E."/>
            <person name="Labadie K."/>
            <person name="Coute Y."/>
            <person name="Abergel C."/>
            <person name="Claverie J.M."/>
        </authorList>
    </citation>
    <scope>NUCLEOTIDE SEQUENCE [LARGE SCALE GENOMIC DNA]</scope>
    <source>
        <strain evidence="2">Macleodensis</strain>
    </source>
</reference>
<gene>
    <name evidence="2" type="ORF">pmac_cds_162</name>
</gene>
<proteinExistence type="predicted"/>
<dbReference type="GeneID" id="36841305"/>
<feature type="region of interest" description="Disordered" evidence="1">
    <location>
        <begin position="69"/>
        <end position="88"/>
    </location>
</feature>
<dbReference type="Proteomes" id="UP000249758">
    <property type="component" value="Segment"/>
</dbReference>